<gene>
    <name evidence="2" type="ORF">SKC38_00495</name>
</gene>
<dbReference type="RefSeq" id="WP_377974159.1">
    <property type="nucleotide sequence ID" value="NZ_JBBKYA010000001.1"/>
</dbReference>
<reference evidence="2 3" key="1">
    <citation type="submission" date="2024-03" db="EMBL/GenBank/DDBJ databases">
        <title>Aquirufa genome sequencing.</title>
        <authorList>
            <person name="Pitt A."/>
            <person name="Hahn M.W."/>
        </authorList>
    </citation>
    <scope>NUCLEOTIDE SEQUENCE [LARGE SCALE GENOMIC DNA]</scope>
    <source>
        <strain evidence="2 3">PLAD-142S6K</strain>
    </source>
</reference>
<dbReference type="Proteomes" id="UP001598114">
    <property type="component" value="Unassembled WGS sequence"/>
</dbReference>
<accession>A0ABW6CYF1</accession>
<feature type="transmembrane region" description="Helical" evidence="1">
    <location>
        <begin position="135"/>
        <end position="152"/>
    </location>
</feature>
<feature type="transmembrane region" description="Helical" evidence="1">
    <location>
        <begin position="27"/>
        <end position="48"/>
    </location>
</feature>
<keyword evidence="3" id="KW-1185">Reference proteome</keyword>
<feature type="transmembrane region" description="Helical" evidence="1">
    <location>
        <begin position="68"/>
        <end position="89"/>
    </location>
</feature>
<feature type="transmembrane region" description="Helical" evidence="1">
    <location>
        <begin position="159"/>
        <end position="178"/>
    </location>
</feature>
<keyword evidence="1" id="KW-0472">Membrane</keyword>
<evidence type="ECO:0000256" key="1">
    <source>
        <dbReference type="SAM" id="Phobius"/>
    </source>
</evidence>
<keyword evidence="1" id="KW-0812">Transmembrane</keyword>
<sequence>MKNHEEQLAAIQEMRNMMDQATRFKSISGLSGMIAGILSLLSLYFVYLRTGISPFEAEALDRIWHSSNQIQISYIFIGLLAVCMGIGFYMARRNARQSGKNTWDGSAKRFAFNLLIPVFVGGIFSMLLIQLGLVALAAPVTLLFYGLGLLSASKFTLNAVYTVGLIFTGLGLLAAGFLSYGLLIWALGFGLVHILYGFIIYVKYERV</sequence>
<organism evidence="2 3">
    <name type="scientific">Aquirufa echingensis</name>
    <dbReference type="NCBI Taxonomy" id="3096516"/>
    <lineage>
        <taxon>Bacteria</taxon>
        <taxon>Pseudomonadati</taxon>
        <taxon>Bacteroidota</taxon>
        <taxon>Cytophagia</taxon>
        <taxon>Cytophagales</taxon>
        <taxon>Flectobacillaceae</taxon>
        <taxon>Aquirufa</taxon>
    </lineage>
</organism>
<evidence type="ECO:0000313" key="2">
    <source>
        <dbReference type="EMBL" id="MFD3274701.1"/>
    </source>
</evidence>
<feature type="transmembrane region" description="Helical" evidence="1">
    <location>
        <begin position="184"/>
        <end position="202"/>
    </location>
</feature>
<comment type="caution">
    <text evidence="2">The sequence shown here is derived from an EMBL/GenBank/DDBJ whole genome shotgun (WGS) entry which is preliminary data.</text>
</comment>
<proteinExistence type="predicted"/>
<dbReference type="EMBL" id="JBBKYA010000001">
    <property type="protein sequence ID" value="MFD3274701.1"/>
    <property type="molecule type" value="Genomic_DNA"/>
</dbReference>
<name>A0ABW6CYF1_9BACT</name>
<keyword evidence="1" id="KW-1133">Transmembrane helix</keyword>
<evidence type="ECO:0000313" key="3">
    <source>
        <dbReference type="Proteomes" id="UP001598114"/>
    </source>
</evidence>
<feature type="transmembrane region" description="Helical" evidence="1">
    <location>
        <begin position="110"/>
        <end position="129"/>
    </location>
</feature>
<protein>
    <submittedName>
        <fullName evidence="2">Uncharacterized protein</fullName>
    </submittedName>
</protein>